<evidence type="ECO:0000313" key="3">
    <source>
        <dbReference type="Proteomes" id="UP000317650"/>
    </source>
</evidence>
<organism evidence="2 3">
    <name type="scientific">Musa balbisiana</name>
    <name type="common">Banana</name>
    <dbReference type="NCBI Taxonomy" id="52838"/>
    <lineage>
        <taxon>Eukaryota</taxon>
        <taxon>Viridiplantae</taxon>
        <taxon>Streptophyta</taxon>
        <taxon>Embryophyta</taxon>
        <taxon>Tracheophyta</taxon>
        <taxon>Spermatophyta</taxon>
        <taxon>Magnoliopsida</taxon>
        <taxon>Liliopsida</taxon>
        <taxon>Zingiberales</taxon>
        <taxon>Musaceae</taxon>
        <taxon>Musa</taxon>
    </lineage>
</organism>
<feature type="signal peptide" evidence="1">
    <location>
        <begin position="1"/>
        <end position="18"/>
    </location>
</feature>
<keyword evidence="3" id="KW-1185">Reference proteome</keyword>
<dbReference type="AlphaFoldDB" id="A0A4S8I8J1"/>
<feature type="chain" id="PRO_5020209328" description="Secreted protein" evidence="1">
    <location>
        <begin position="19"/>
        <end position="91"/>
    </location>
</feature>
<evidence type="ECO:0008006" key="4">
    <source>
        <dbReference type="Google" id="ProtNLM"/>
    </source>
</evidence>
<comment type="caution">
    <text evidence="2">The sequence shown here is derived from an EMBL/GenBank/DDBJ whole genome shotgun (WGS) entry which is preliminary data.</text>
</comment>
<accession>A0A4S8I8J1</accession>
<gene>
    <name evidence="2" type="ORF">C4D60_Mb02t05810</name>
</gene>
<protein>
    <recommendedName>
        <fullName evidence="4">Secreted protein</fullName>
    </recommendedName>
</protein>
<dbReference type="Proteomes" id="UP000317650">
    <property type="component" value="Chromosome 2"/>
</dbReference>
<proteinExistence type="predicted"/>
<name>A0A4S8I8J1_MUSBA</name>
<evidence type="ECO:0000313" key="2">
    <source>
        <dbReference type="EMBL" id="THU44287.1"/>
    </source>
</evidence>
<dbReference type="EMBL" id="PYDT01000011">
    <property type="protein sequence ID" value="THU44287.1"/>
    <property type="molecule type" value="Genomic_DNA"/>
</dbReference>
<keyword evidence="1" id="KW-0732">Signal</keyword>
<evidence type="ECO:0000256" key="1">
    <source>
        <dbReference type="SAM" id="SignalP"/>
    </source>
</evidence>
<sequence length="91" mass="10039">MNKILVLILAAIGRSCRGYWVFEDSVPESRFGSCSPSKQPSRLLVASPGISRSSMTVGIVISVEAFLVRVVRYAVRVCERMHAAHACARTW</sequence>
<reference evidence="2 3" key="1">
    <citation type="journal article" date="2019" name="Nat. Plants">
        <title>Genome sequencing of Musa balbisiana reveals subgenome evolution and function divergence in polyploid bananas.</title>
        <authorList>
            <person name="Yao X."/>
        </authorList>
    </citation>
    <scope>NUCLEOTIDE SEQUENCE [LARGE SCALE GENOMIC DNA]</scope>
    <source>
        <strain evidence="3">cv. DH-PKW</strain>
        <tissue evidence="2">Leaves</tissue>
    </source>
</reference>